<gene>
    <name evidence="10 11" type="primary">fabZ</name>
    <name evidence="11" type="ORF">CLOTH_12430</name>
</gene>
<keyword evidence="5 10" id="KW-0444">Lipid biosynthesis</keyword>
<evidence type="ECO:0000256" key="1">
    <source>
        <dbReference type="ARBA" id="ARBA00001055"/>
    </source>
</evidence>
<dbReference type="EMBL" id="MZGW01000003">
    <property type="protein sequence ID" value="OPJ56065.1"/>
    <property type="molecule type" value="Genomic_DNA"/>
</dbReference>
<protein>
    <recommendedName>
        <fullName evidence="10">3-hydroxyacyl-[acyl-carrier-protein] dehydratase FabZ</fullName>
        <ecNumber evidence="10">4.2.1.59</ecNumber>
    </recommendedName>
    <alternativeName>
        <fullName evidence="10">(3R)-hydroxymyristoyl-[acyl-carrier-protein] dehydratase</fullName>
        <shortName evidence="10">(3R)-hydroxymyristoyl-ACP dehydrase</shortName>
    </alternativeName>
    <alternativeName>
        <fullName evidence="10">Beta-hydroxyacyl-ACP dehydratase</fullName>
    </alternativeName>
</protein>
<evidence type="ECO:0000256" key="10">
    <source>
        <dbReference type="HAMAP-Rule" id="MF_00406"/>
    </source>
</evidence>
<keyword evidence="8 10" id="KW-0456">Lyase</keyword>
<comment type="function">
    <text evidence="9 10">Involved in unsaturated fatty acids biosynthesis. Catalyzes the dehydration of short chain beta-hydroxyacyl-ACPs and long chain saturated and unsaturated beta-hydroxyacyl-ACPs.</text>
</comment>
<evidence type="ECO:0000256" key="3">
    <source>
        <dbReference type="ARBA" id="ARBA00009174"/>
    </source>
</evidence>
<dbReference type="Pfam" id="PF07977">
    <property type="entry name" value="FabA"/>
    <property type="match status" value="1"/>
</dbReference>
<dbReference type="Gene3D" id="3.10.129.10">
    <property type="entry name" value="Hotdog Thioesterase"/>
    <property type="match status" value="1"/>
</dbReference>
<dbReference type="STRING" id="29349.CLOTH_12430"/>
<comment type="caution">
    <text evidence="11">The sequence shown here is derived from an EMBL/GenBank/DDBJ whole genome shotgun (WGS) entry which is preliminary data.</text>
</comment>
<dbReference type="GO" id="GO:0009245">
    <property type="term" value="P:lipid A biosynthetic process"/>
    <property type="evidence" value="ECO:0007669"/>
    <property type="project" value="UniProtKB-UniRule"/>
</dbReference>
<evidence type="ECO:0000313" key="12">
    <source>
        <dbReference type="Proteomes" id="UP000190140"/>
    </source>
</evidence>
<dbReference type="NCBIfam" id="NF000582">
    <property type="entry name" value="PRK00006.1"/>
    <property type="match status" value="1"/>
</dbReference>
<comment type="catalytic activity">
    <reaction evidence="1 10">
        <text>a (3R)-hydroxyacyl-[ACP] = a (2E)-enoyl-[ACP] + H2O</text>
        <dbReference type="Rhea" id="RHEA:13097"/>
        <dbReference type="Rhea" id="RHEA-COMP:9925"/>
        <dbReference type="Rhea" id="RHEA-COMP:9945"/>
        <dbReference type="ChEBI" id="CHEBI:15377"/>
        <dbReference type="ChEBI" id="CHEBI:78784"/>
        <dbReference type="ChEBI" id="CHEBI:78827"/>
        <dbReference type="EC" id="4.2.1.59"/>
    </reaction>
</comment>
<dbReference type="SUPFAM" id="SSF54637">
    <property type="entry name" value="Thioesterase/thiol ester dehydrase-isomerase"/>
    <property type="match status" value="1"/>
</dbReference>
<keyword evidence="7 10" id="KW-0443">Lipid metabolism</keyword>
<dbReference type="OrthoDB" id="9772788at2"/>
<dbReference type="FunFam" id="3.10.129.10:FF:000001">
    <property type="entry name" value="3-hydroxyacyl-[acyl-carrier-protein] dehydratase FabZ"/>
    <property type="match status" value="1"/>
</dbReference>
<evidence type="ECO:0000256" key="8">
    <source>
        <dbReference type="ARBA" id="ARBA00023239"/>
    </source>
</evidence>
<evidence type="ECO:0000256" key="6">
    <source>
        <dbReference type="ARBA" id="ARBA00022556"/>
    </source>
</evidence>
<comment type="subcellular location">
    <subcellularLocation>
        <location evidence="2 10">Cytoplasm</location>
    </subcellularLocation>
</comment>
<dbReference type="CDD" id="cd01288">
    <property type="entry name" value="FabZ"/>
    <property type="match status" value="1"/>
</dbReference>
<dbReference type="AlphaFoldDB" id="A0A1V4I8V9"/>
<dbReference type="HAMAP" id="MF_00406">
    <property type="entry name" value="FabZ"/>
    <property type="match status" value="1"/>
</dbReference>
<dbReference type="InterPro" id="IPR010084">
    <property type="entry name" value="FabZ"/>
</dbReference>
<evidence type="ECO:0000256" key="9">
    <source>
        <dbReference type="ARBA" id="ARBA00025049"/>
    </source>
</evidence>
<proteinExistence type="inferred from homology"/>
<dbReference type="GO" id="GO:0019171">
    <property type="term" value="F:(3R)-hydroxyacyl-[acyl-carrier-protein] dehydratase activity"/>
    <property type="evidence" value="ECO:0007669"/>
    <property type="project" value="UniProtKB-EC"/>
</dbReference>
<keyword evidence="6 10" id="KW-0441">Lipid A biosynthesis</keyword>
<dbReference type="Proteomes" id="UP000190140">
    <property type="component" value="Unassembled WGS sequence"/>
</dbReference>
<dbReference type="NCBIfam" id="TIGR01750">
    <property type="entry name" value="fabZ"/>
    <property type="match status" value="1"/>
</dbReference>
<dbReference type="EC" id="4.2.1.59" evidence="10"/>
<evidence type="ECO:0000256" key="4">
    <source>
        <dbReference type="ARBA" id="ARBA00022490"/>
    </source>
</evidence>
<dbReference type="GO" id="GO:0006633">
    <property type="term" value="P:fatty acid biosynthetic process"/>
    <property type="evidence" value="ECO:0007669"/>
    <property type="project" value="UniProtKB-UniRule"/>
</dbReference>
<evidence type="ECO:0000313" key="11">
    <source>
        <dbReference type="EMBL" id="OPJ56065.1"/>
    </source>
</evidence>
<organism evidence="11 12">
    <name type="scientific">Alkalithermobacter paradoxus</name>
    <dbReference type="NCBI Taxonomy" id="29349"/>
    <lineage>
        <taxon>Bacteria</taxon>
        <taxon>Bacillati</taxon>
        <taxon>Bacillota</taxon>
        <taxon>Clostridia</taxon>
        <taxon>Peptostreptococcales</taxon>
        <taxon>Tepidibacteraceae</taxon>
        <taxon>Alkalithermobacter</taxon>
    </lineage>
</organism>
<sequence length="142" mass="15852">MMNIDEIKKIIPHRYPFLLVDKILELEPGKRAVGIKNVTVNEPFFQGHFPEYPLMPGVLIVEAMAQVGAISIMSLDEYKGKLGVFTGIDGVRFRKEVRPGDVLRMEVELTAMRRGIGKAEGKAYIGEELVCSGNLMFAIVDK</sequence>
<dbReference type="GO" id="GO:0005737">
    <property type="term" value="C:cytoplasm"/>
    <property type="evidence" value="ECO:0007669"/>
    <property type="project" value="UniProtKB-SubCell"/>
</dbReference>
<evidence type="ECO:0000256" key="5">
    <source>
        <dbReference type="ARBA" id="ARBA00022516"/>
    </source>
</evidence>
<accession>A0A1V4I8V9</accession>
<name>A0A1V4I8V9_9FIRM</name>
<dbReference type="PANTHER" id="PTHR30272:SF1">
    <property type="entry name" value="3-HYDROXYACYL-[ACYL-CARRIER-PROTEIN] DEHYDRATASE"/>
    <property type="match status" value="1"/>
</dbReference>
<keyword evidence="4 10" id="KW-0963">Cytoplasm</keyword>
<dbReference type="InterPro" id="IPR013114">
    <property type="entry name" value="FabA_FabZ"/>
</dbReference>
<feature type="active site" evidence="10">
    <location>
        <position position="48"/>
    </location>
</feature>
<keyword evidence="12" id="KW-1185">Reference proteome</keyword>
<dbReference type="InterPro" id="IPR029069">
    <property type="entry name" value="HotDog_dom_sf"/>
</dbReference>
<dbReference type="RefSeq" id="WP_079412181.1">
    <property type="nucleotide sequence ID" value="NZ_MZGW01000003.1"/>
</dbReference>
<reference evidence="11 12" key="1">
    <citation type="submission" date="2017-03" db="EMBL/GenBank/DDBJ databases">
        <title>Genome sequence of Clostridium thermoalcaliphilum DSM 7309.</title>
        <authorList>
            <person name="Poehlein A."/>
            <person name="Daniel R."/>
        </authorList>
    </citation>
    <scope>NUCLEOTIDE SEQUENCE [LARGE SCALE GENOMIC DNA]</scope>
    <source>
        <strain evidence="11 12">DSM 7309</strain>
    </source>
</reference>
<evidence type="ECO:0000256" key="2">
    <source>
        <dbReference type="ARBA" id="ARBA00004496"/>
    </source>
</evidence>
<dbReference type="PANTHER" id="PTHR30272">
    <property type="entry name" value="3-HYDROXYACYL-[ACYL-CARRIER-PROTEIN] DEHYDRATASE"/>
    <property type="match status" value="1"/>
</dbReference>
<evidence type="ECO:0000256" key="7">
    <source>
        <dbReference type="ARBA" id="ARBA00023098"/>
    </source>
</evidence>
<dbReference type="GO" id="GO:0016020">
    <property type="term" value="C:membrane"/>
    <property type="evidence" value="ECO:0007669"/>
    <property type="project" value="GOC"/>
</dbReference>
<comment type="similarity">
    <text evidence="3 10">Belongs to the thioester dehydratase family. FabZ subfamily.</text>
</comment>